<sequence>MPVPAFASSPLGFTLTMRMDMLNESSLRKMELNERQILAVERVKVEGSITSGAYQSLTGVSAATAFRDLKALVDRGILEQVSPSRRNTRYVLRERPS</sequence>
<dbReference type="GeneID" id="66130788"/>
<dbReference type="RefSeq" id="WP_221058487.1">
    <property type="nucleotide sequence ID" value="NZ_AP019781.1"/>
</dbReference>
<proteinExistence type="predicted"/>
<dbReference type="Proteomes" id="UP000824969">
    <property type="component" value="Chromosome"/>
</dbReference>
<evidence type="ECO:0008006" key="3">
    <source>
        <dbReference type="Google" id="ProtNLM"/>
    </source>
</evidence>
<dbReference type="EMBL" id="AP019781">
    <property type="protein sequence ID" value="BBL68084.1"/>
    <property type="molecule type" value="Genomic_DNA"/>
</dbReference>
<evidence type="ECO:0000313" key="1">
    <source>
        <dbReference type="EMBL" id="BBL68084.1"/>
    </source>
</evidence>
<reference evidence="1 2" key="1">
    <citation type="submission" date="2019-06" db="EMBL/GenBank/DDBJ databases">
        <title>Complete genome sequence of Methanoculleus chikugoensis strain MG62.</title>
        <authorList>
            <person name="Asakawa S."/>
            <person name="Dianou D."/>
        </authorList>
    </citation>
    <scope>NUCLEOTIDE SEQUENCE [LARGE SCALE GENOMIC DNA]</scope>
    <source>
        <strain evidence="1 2">MG62</strain>
    </source>
</reference>
<organism evidence="1 2">
    <name type="scientific">Methanoculleus chikugoensis</name>
    <dbReference type="NCBI Taxonomy" id="118126"/>
    <lineage>
        <taxon>Archaea</taxon>
        <taxon>Methanobacteriati</taxon>
        <taxon>Methanobacteriota</taxon>
        <taxon>Stenosarchaea group</taxon>
        <taxon>Methanomicrobia</taxon>
        <taxon>Methanomicrobiales</taxon>
        <taxon>Methanomicrobiaceae</taxon>
        <taxon>Methanoculleus</taxon>
    </lineage>
</organism>
<keyword evidence="2" id="KW-1185">Reference proteome</keyword>
<gene>
    <name evidence="1" type="ORF">MchiMG62_12650</name>
</gene>
<evidence type="ECO:0000313" key="2">
    <source>
        <dbReference type="Proteomes" id="UP000824969"/>
    </source>
</evidence>
<accession>A0ABM7H5M2</accession>
<protein>
    <recommendedName>
        <fullName evidence="3">HTH deoR-type domain-containing protein</fullName>
    </recommendedName>
</protein>
<name>A0ABM7H5M2_9EURY</name>